<feature type="region of interest" description="Disordered" evidence="1">
    <location>
        <begin position="1"/>
        <end position="21"/>
    </location>
</feature>
<dbReference type="Proteomes" id="UP000005446">
    <property type="component" value="Unassembled WGS sequence"/>
</dbReference>
<dbReference type="HOGENOM" id="CLU_3377221_0_0_1"/>
<protein>
    <submittedName>
        <fullName evidence="2">Uncharacterized protein</fullName>
    </submittedName>
</protein>
<dbReference type="AlphaFoldDB" id="H0EUN1"/>
<evidence type="ECO:0000313" key="3">
    <source>
        <dbReference type="Proteomes" id="UP000005446"/>
    </source>
</evidence>
<name>H0EUN1_GLAL7</name>
<evidence type="ECO:0000313" key="2">
    <source>
        <dbReference type="EMBL" id="EHK97807.1"/>
    </source>
</evidence>
<sequence length="34" mass="3952">MEFLEKKAENKPISYPVPNDSDRRQELEFGILSA</sequence>
<accession>H0EUN1</accession>
<dbReference type="EMBL" id="AGUE01000177">
    <property type="protein sequence ID" value="EHK97807.1"/>
    <property type="molecule type" value="Genomic_DNA"/>
</dbReference>
<dbReference type="InParanoid" id="H0EUN1"/>
<organism evidence="2 3">
    <name type="scientific">Glarea lozoyensis (strain ATCC 74030 / MF5533)</name>
    <dbReference type="NCBI Taxonomy" id="1104152"/>
    <lineage>
        <taxon>Eukaryota</taxon>
        <taxon>Fungi</taxon>
        <taxon>Dikarya</taxon>
        <taxon>Ascomycota</taxon>
        <taxon>Pezizomycotina</taxon>
        <taxon>Leotiomycetes</taxon>
        <taxon>Helotiales</taxon>
        <taxon>Helotiaceae</taxon>
        <taxon>Glarea</taxon>
    </lineage>
</organism>
<keyword evidence="3" id="KW-1185">Reference proteome</keyword>
<evidence type="ECO:0000256" key="1">
    <source>
        <dbReference type="SAM" id="MobiDB-lite"/>
    </source>
</evidence>
<feature type="compositionally biased region" description="Basic and acidic residues" evidence="1">
    <location>
        <begin position="1"/>
        <end position="10"/>
    </location>
</feature>
<reference evidence="2 3" key="1">
    <citation type="journal article" date="2012" name="Eukaryot. Cell">
        <title>Genome sequence of the fungus Glarea lozoyensis: the first genome sequence of a species from the Helotiaceae family.</title>
        <authorList>
            <person name="Youssar L."/>
            <person name="Gruening B.A."/>
            <person name="Erxleben A."/>
            <person name="Guenther S."/>
            <person name="Huettel W."/>
        </authorList>
    </citation>
    <scope>NUCLEOTIDE SEQUENCE [LARGE SCALE GENOMIC DNA]</scope>
    <source>
        <strain evidence="3">ATCC 74030 / MF5533</strain>
    </source>
</reference>
<comment type="caution">
    <text evidence="2">The sequence shown here is derived from an EMBL/GenBank/DDBJ whole genome shotgun (WGS) entry which is preliminary data.</text>
</comment>
<proteinExistence type="predicted"/>
<gene>
    <name evidence="2" type="ORF">M7I_6468</name>
</gene>